<dbReference type="PANTHER" id="PTHR33973">
    <property type="entry name" value="OS07G0153300 PROTEIN"/>
    <property type="match status" value="1"/>
</dbReference>
<dbReference type="InterPro" id="IPR010775">
    <property type="entry name" value="DUF1365"/>
</dbReference>
<protein>
    <recommendedName>
        <fullName evidence="3">DUF1365 domain-containing protein</fullName>
    </recommendedName>
</protein>
<gene>
    <name evidence="1" type="ORF">MKW98_026763</name>
</gene>
<dbReference type="PANTHER" id="PTHR33973:SF4">
    <property type="entry name" value="OS07G0153300 PROTEIN"/>
    <property type="match status" value="1"/>
</dbReference>
<dbReference type="AlphaFoldDB" id="A0AAD4RZT1"/>
<organism evidence="1 2">
    <name type="scientific">Papaver atlanticum</name>
    <dbReference type="NCBI Taxonomy" id="357466"/>
    <lineage>
        <taxon>Eukaryota</taxon>
        <taxon>Viridiplantae</taxon>
        <taxon>Streptophyta</taxon>
        <taxon>Embryophyta</taxon>
        <taxon>Tracheophyta</taxon>
        <taxon>Spermatophyta</taxon>
        <taxon>Magnoliopsida</taxon>
        <taxon>Ranunculales</taxon>
        <taxon>Papaveraceae</taxon>
        <taxon>Papaveroideae</taxon>
        <taxon>Papaver</taxon>
    </lineage>
</organism>
<proteinExistence type="predicted"/>
<reference evidence="1" key="1">
    <citation type="submission" date="2022-04" db="EMBL/GenBank/DDBJ databases">
        <title>A functionally conserved STORR gene fusion in Papaver species that diverged 16.8 million years ago.</title>
        <authorList>
            <person name="Catania T."/>
        </authorList>
    </citation>
    <scope>NUCLEOTIDE SEQUENCE</scope>
    <source>
        <strain evidence="1">S-188037</strain>
    </source>
</reference>
<name>A0AAD4RZT1_9MAGN</name>
<evidence type="ECO:0008006" key="3">
    <source>
        <dbReference type="Google" id="ProtNLM"/>
    </source>
</evidence>
<evidence type="ECO:0000313" key="2">
    <source>
        <dbReference type="Proteomes" id="UP001202328"/>
    </source>
</evidence>
<evidence type="ECO:0000313" key="1">
    <source>
        <dbReference type="EMBL" id="KAI3849849.1"/>
    </source>
</evidence>
<dbReference type="Pfam" id="PF07103">
    <property type="entry name" value="DUF1365"/>
    <property type="match status" value="1"/>
</dbReference>
<keyword evidence="2" id="KW-1185">Reference proteome</keyword>
<dbReference type="EMBL" id="JAJJMB010016078">
    <property type="protein sequence ID" value="KAI3849849.1"/>
    <property type="molecule type" value="Genomic_DNA"/>
</dbReference>
<comment type="caution">
    <text evidence="1">The sequence shown here is derived from an EMBL/GenBank/DDBJ whole genome shotgun (WGS) entry which is preliminary data.</text>
</comment>
<dbReference type="Proteomes" id="UP001202328">
    <property type="component" value="Unassembled WGS sequence"/>
</dbReference>
<accession>A0AAD4RZT1</accession>
<sequence>MEGLFLLCSIISTSLISITLSLLLPLQYLYTKLFFKSSSKLKEKEDDYNEPAIVLYEGEVWHERKRPVHNSFKYNSRYALLDLDRAPKSLPSSFFSNHLSAQEARNITSTTGPVFLLTMPPSVGYEQNPLSVYYCYELVDPVLCLRKCIAEVTNTPWGERVSFVFNPASDLIAKPLHVSPFMDMLGDWTIKATEPGNSLLISISVKHPTLGDYFIATLNAKRVSSGASDPALFFWLMPHKVALWIYWQALKLWWKNVHFVQHPRYQYPTYRAQALMRDQKLQGCPIFLQEDDASYSNTVADNNDQKRRYVRWREAQWPWA</sequence>